<protein>
    <submittedName>
        <fullName evidence="1">Nucleoside 2-deoxyribosyltransferase</fullName>
    </submittedName>
</protein>
<dbReference type="InterPro" id="IPR051239">
    <property type="entry name" value="2'-dNMP_N-hydrolase"/>
</dbReference>
<name>A0A8J7JZY7_9GAMM</name>
<proteinExistence type="predicted"/>
<evidence type="ECO:0000313" key="2">
    <source>
        <dbReference type="Proteomes" id="UP000640333"/>
    </source>
</evidence>
<dbReference type="PANTHER" id="PTHR15364">
    <property type="entry name" value="2'-DEOXYNUCLEOSIDE 5'-PHOSPHATE N-HYDROLASE 1"/>
    <property type="match status" value="1"/>
</dbReference>
<organism evidence="1 2">
    <name type="scientific">Pontibacterium sinense</name>
    <dbReference type="NCBI Taxonomy" id="2781979"/>
    <lineage>
        <taxon>Bacteria</taxon>
        <taxon>Pseudomonadati</taxon>
        <taxon>Pseudomonadota</taxon>
        <taxon>Gammaproteobacteria</taxon>
        <taxon>Oceanospirillales</taxon>
        <taxon>Oceanospirillaceae</taxon>
        <taxon>Pontibacterium</taxon>
    </lineage>
</organism>
<accession>A0A8J7JZY7</accession>
<dbReference type="EMBL" id="JADEYS010000026">
    <property type="protein sequence ID" value="MBE9399363.1"/>
    <property type="molecule type" value="Genomic_DNA"/>
</dbReference>
<dbReference type="GO" id="GO:0070694">
    <property type="term" value="F:5-hydroxymethyl-dUMP N-hydrolase activity"/>
    <property type="evidence" value="ECO:0007669"/>
    <property type="project" value="TreeGrafter"/>
</dbReference>
<sequence>MTRKNIYLAGPDVFWPNAKEAGAAKVALCEAYGFNGHFPLDTELDLTDLAPYEAGLAIYRANIGLMDNADLIVANMTPFRGPSMDVGTAFEIGYMTAQKKPVWGYTLDGRLYSDRVDQIQKGQDAQGDQVEQFEMADNLMMIGAIDRSGGQLHCEDAAFSLEDHLRIFRALLEKMSDQ</sequence>
<comment type="caution">
    <text evidence="1">The sequence shown here is derived from an EMBL/GenBank/DDBJ whole genome shotgun (WGS) entry which is preliminary data.</text>
</comment>
<gene>
    <name evidence="1" type="ORF">IOQ59_19040</name>
</gene>
<dbReference type="RefSeq" id="WP_193955059.1">
    <property type="nucleotide sequence ID" value="NZ_JADEYS010000026.1"/>
</dbReference>
<dbReference type="Gene3D" id="3.40.50.450">
    <property type="match status" value="1"/>
</dbReference>
<dbReference type="Pfam" id="PF05014">
    <property type="entry name" value="Nuc_deoxyrib_tr"/>
    <property type="match status" value="1"/>
</dbReference>
<dbReference type="SUPFAM" id="SSF52309">
    <property type="entry name" value="N-(deoxy)ribosyltransferase-like"/>
    <property type="match status" value="1"/>
</dbReference>
<reference evidence="1" key="1">
    <citation type="submission" date="2020-10" db="EMBL/GenBank/DDBJ databases">
        <title>Bacterium isolated from coastal waters sediment.</title>
        <authorList>
            <person name="Chen R.-J."/>
            <person name="Lu D.-C."/>
            <person name="Zhu K.-L."/>
            <person name="Du Z.-J."/>
        </authorList>
    </citation>
    <scope>NUCLEOTIDE SEQUENCE</scope>
    <source>
        <strain evidence="1">N1Y112</strain>
    </source>
</reference>
<evidence type="ECO:0000313" key="1">
    <source>
        <dbReference type="EMBL" id="MBE9399363.1"/>
    </source>
</evidence>
<dbReference type="GO" id="GO:0009159">
    <property type="term" value="P:deoxyribonucleoside monophosphate catabolic process"/>
    <property type="evidence" value="ECO:0007669"/>
    <property type="project" value="TreeGrafter"/>
</dbReference>
<dbReference type="PANTHER" id="PTHR15364:SF0">
    <property type="entry name" value="2'-DEOXYNUCLEOSIDE 5'-PHOSPHATE N-HYDROLASE 1"/>
    <property type="match status" value="1"/>
</dbReference>
<dbReference type="Proteomes" id="UP000640333">
    <property type="component" value="Unassembled WGS sequence"/>
</dbReference>
<dbReference type="InterPro" id="IPR007710">
    <property type="entry name" value="Nucleoside_deoxyribTrfase"/>
</dbReference>
<dbReference type="AlphaFoldDB" id="A0A8J7JZY7"/>
<keyword evidence="2" id="KW-1185">Reference proteome</keyword>